<name>A0A1M5WF64_9BURK</name>
<accession>A0A1M5WF64</accession>
<sequence length="121" mass="12394">MRANSRGAARQGRAGALMAGALCLGVSMPLAAPAAAADVAAGRAKAVQCATCHGANGMATLPEAPNLAGQNEIYLVKALQDFKSGARKNEMMSLMVSGLSDSDIENLAAFYQSIEITVKQP</sequence>
<dbReference type="RefSeq" id="WP_342743840.1">
    <property type="nucleotide sequence ID" value="NZ_FQXE01000005.1"/>
</dbReference>
<protein>
    <submittedName>
        <fullName evidence="9">Cytochrome c553</fullName>
    </submittedName>
</protein>
<evidence type="ECO:0000256" key="4">
    <source>
        <dbReference type="ARBA" id="ARBA00022982"/>
    </source>
</evidence>
<dbReference type="InterPro" id="IPR009056">
    <property type="entry name" value="Cyt_c-like_dom"/>
</dbReference>
<dbReference type="PROSITE" id="PS51007">
    <property type="entry name" value="CYTC"/>
    <property type="match status" value="1"/>
</dbReference>
<dbReference type="GO" id="GO:0046872">
    <property type="term" value="F:metal ion binding"/>
    <property type="evidence" value="ECO:0007669"/>
    <property type="project" value="UniProtKB-KW"/>
</dbReference>
<proteinExistence type="predicted"/>
<dbReference type="SUPFAM" id="SSF46626">
    <property type="entry name" value="Cytochrome c"/>
    <property type="match status" value="1"/>
</dbReference>
<dbReference type="STRING" id="658167.SAMN04488135_105224"/>
<evidence type="ECO:0000256" key="7">
    <source>
        <dbReference type="SAM" id="SignalP"/>
    </source>
</evidence>
<evidence type="ECO:0000256" key="3">
    <source>
        <dbReference type="ARBA" id="ARBA00022723"/>
    </source>
</evidence>
<organism evidence="9 10">
    <name type="scientific">Pollutimonas bauzanensis</name>
    <dbReference type="NCBI Taxonomy" id="658167"/>
    <lineage>
        <taxon>Bacteria</taxon>
        <taxon>Pseudomonadati</taxon>
        <taxon>Pseudomonadota</taxon>
        <taxon>Betaproteobacteria</taxon>
        <taxon>Burkholderiales</taxon>
        <taxon>Alcaligenaceae</taxon>
        <taxon>Pollutimonas</taxon>
    </lineage>
</organism>
<evidence type="ECO:0000259" key="8">
    <source>
        <dbReference type="PROSITE" id="PS51007"/>
    </source>
</evidence>
<keyword evidence="4" id="KW-0249">Electron transport</keyword>
<dbReference type="Gene3D" id="1.10.760.10">
    <property type="entry name" value="Cytochrome c-like domain"/>
    <property type="match status" value="1"/>
</dbReference>
<dbReference type="GO" id="GO:0020037">
    <property type="term" value="F:heme binding"/>
    <property type="evidence" value="ECO:0007669"/>
    <property type="project" value="InterPro"/>
</dbReference>
<reference evidence="9 10" key="1">
    <citation type="submission" date="2016-11" db="EMBL/GenBank/DDBJ databases">
        <authorList>
            <person name="Jaros S."/>
            <person name="Januszkiewicz K."/>
            <person name="Wedrychowicz H."/>
        </authorList>
    </citation>
    <scope>NUCLEOTIDE SEQUENCE [LARGE SCALE GENOMIC DNA]</scope>
    <source>
        <strain evidence="9 10">CGMCC 1.10190</strain>
    </source>
</reference>
<keyword evidence="3 6" id="KW-0479">Metal-binding</keyword>
<dbReference type="EMBL" id="FQXE01000005">
    <property type="protein sequence ID" value="SHH86155.1"/>
    <property type="molecule type" value="Genomic_DNA"/>
</dbReference>
<keyword evidence="1" id="KW-0813">Transport</keyword>
<dbReference type="Proteomes" id="UP000184226">
    <property type="component" value="Unassembled WGS sequence"/>
</dbReference>
<keyword evidence="5 6" id="KW-0408">Iron</keyword>
<feature type="signal peptide" evidence="7">
    <location>
        <begin position="1"/>
        <end position="36"/>
    </location>
</feature>
<feature type="domain" description="Cytochrome c" evidence="8">
    <location>
        <begin position="37"/>
        <end position="115"/>
    </location>
</feature>
<dbReference type="Pfam" id="PF00034">
    <property type="entry name" value="Cytochrom_C"/>
    <property type="match status" value="1"/>
</dbReference>
<evidence type="ECO:0000256" key="6">
    <source>
        <dbReference type="PROSITE-ProRule" id="PRU00433"/>
    </source>
</evidence>
<evidence type="ECO:0000256" key="1">
    <source>
        <dbReference type="ARBA" id="ARBA00022448"/>
    </source>
</evidence>
<dbReference type="InterPro" id="IPR036909">
    <property type="entry name" value="Cyt_c-like_dom_sf"/>
</dbReference>
<gene>
    <name evidence="9" type="ORF">SAMN04488135_105224</name>
</gene>
<evidence type="ECO:0000256" key="2">
    <source>
        <dbReference type="ARBA" id="ARBA00022617"/>
    </source>
</evidence>
<keyword evidence="7" id="KW-0732">Signal</keyword>
<dbReference type="InterPro" id="IPR050597">
    <property type="entry name" value="Cytochrome_c_Oxidase_Subunit"/>
</dbReference>
<dbReference type="PANTHER" id="PTHR33751">
    <property type="entry name" value="CBB3-TYPE CYTOCHROME C OXIDASE SUBUNIT FIXP"/>
    <property type="match status" value="1"/>
</dbReference>
<dbReference type="AlphaFoldDB" id="A0A1M5WF64"/>
<evidence type="ECO:0000313" key="10">
    <source>
        <dbReference type="Proteomes" id="UP000184226"/>
    </source>
</evidence>
<evidence type="ECO:0000256" key="5">
    <source>
        <dbReference type="ARBA" id="ARBA00023004"/>
    </source>
</evidence>
<dbReference type="PANTHER" id="PTHR33751:SF9">
    <property type="entry name" value="CYTOCHROME C4"/>
    <property type="match status" value="1"/>
</dbReference>
<keyword evidence="2 6" id="KW-0349">Heme</keyword>
<keyword evidence="10" id="KW-1185">Reference proteome</keyword>
<dbReference type="GO" id="GO:0009055">
    <property type="term" value="F:electron transfer activity"/>
    <property type="evidence" value="ECO:0007669"/>
    <property type="project" value="InterPro"/>
</dbReference>
<feature type="chain" id="PRO_5012229200" evidence="7">
    <location>
        <begin position="37"/>
        <end position="121"/>
    </location>
</feature>
<evidence type="ECO:0000313" key="9">
    <source>
        <dbReference type="EMBL" id="SHH86155.1"/>
    </source>
</evidence>